<reference evidence="6 7" key="1">
    <citation type="submission" date="2015-03" db="EMBL/GenBank/DDBJ databases">
        <title>Genome sequencing of Methylobacterium aquaticum DSM16371 type strain.</title>
        <authorList>
            <person name="Chaudhry V."/>
            <person name="Patil P.B."/>
        </authorList>
    </citation>
    <scope>NUCLEOTIDE SEQUENCE [LARGE SCALE GENOMIC DNA]</scope>
    <source>
        <strain evidence="6 7">DSM 16371</strain>
    </source>
</reference>
<dbReference type="SUPFAM" id="SSF53850">
    <property type="entry name" value="Periplasmic binding protein-like II"/>
    <property type="match status" value="1"/>
</dbReference>
<evidence type="ECO:0000259" key="5">
    <source>
        <dbReference type="PROSITE" id="PS50931"/>
    </source>
</evidence>
<evidence type="ECO:0000256" key="1">
    <source>
        <dbReference type="ARBA" id="ARBA00009437"/>
    </source>
</evidence>
<proteinExistence type="inferred from homology"/>
<dbReference type="GO" id="GO:0006351">
    <property type="term" value="P:DNA-templated transcription"/>
    <property type="evidence" value="ECO:0007669"/>
    <property type="project" value="TreeGrafter"/>
</dbReference>
<feature type="domain" description="HTH lysR-type" evidence="5">
    <location>
        <begin position="21"/>
        <end position="78"/>
    </location>
</feature>
<dbReference type="Gene3D" id="1.10.10.10">
    <property type="entry name" value="Winged helix-like DNA-binding domain superfamily/Winged helix DNA-binding domain"/>
    <property type="match status" value="1"/>
</dbReference>
<evidence type="ECO:0000313" key="7">
    <source>
        <dbReference type="Proteomes" id="UP000035929"/>
    </source>
</evidence>
<name>A0A0J6SZ80_9HYPH</name>
<evidence type="ECO:0000313" key="6">
    <source>
        <dbReference type="EMBL" id="KMO38638.1"/>
    </source>
</evidence>
<comment type="similarity">
    <text evidence="1">Belongs to the LysR transcriptional regulatory family.</text>
</comment>
<dbReference type="Gene3D" id="3.40.190.10">
    <property type="entry name" value="Periplasmic binding protein-like II"/>
    <property type="match status" value="2"/>
</dbReference>
<dbReference type="InterPro" id="IPR036388">
    <property type="entry name" value="WH-like_DNA-bd_sf"/>
</dbReference>
<dbReference type="GO" id="GO:0003700">
    <property type="term" value="F:DNA-binding transcription factor activity"/>
    <property type="evidence" value="ECO:0007669"/>
    <property type="project" value="InterPro"/>
</dbReference>
<dbReference type="InterPro" id="IPR005119">
    <property type="entry name" value="LysR_subst-bd"/>
</dbReference>
<protein>
    <submittedName>
        <fullName evidence="6">LysR family transcriptional regulator</fullName>
    </submittedName>
</protein>
<dbReference type="EMBL" id="LABX01000044">
    <property type="protein sequence ID" value="KMO38638.1"/>
    <property type="molecule type" value="Genomic_DNA"/>
</dbReference>
<accession>A0A0J6SZ80</accession>
<dbReference type="GO" id="GO:0043565">
    <property type="term" value="F:sequence-specific DNA binding"/>
    <property type="evidence" value="ECO:0007669"/>
    <property type="project" value="TreeGrafter"/>
</dbReference>
<dbReference type="PANTHER" id="PTHR30537">
    <property type="entry name" value="HTH-TYPE TRANSCRIPTIONAL REGULATOR"/>
    <property type="match status" value="1"/>
</dbReference>
<keyword evidence="2" id="KW-0805">Transcription regulation</keyword>
<keyword evidence="4" id="KW-0804">Transcription</keyword>
<dbReference type="PANTHER" id="PTHR30537:SF74">
    <property type="entry name" value="HTH-TYPE TRANSCRIPTIONAL REGULATOR TRPI"/>
    <property type="match status" value="1"/>
</dbReference>
<dbReference type="InterPro" id="IPR036390">
    <property type="entry name" value="WH_DNA-bd_sf"/>
</dbReference>
<dbReference type="InterPro" id="IPR058163">
    <property type="entry name" value="LysR-type_TF_proteobact-type"/>
</dbReference>
<evidence type="ECO:0000256" key="2">
    <source>
        <dbReference type="ARBA" id="ARBA00023015"/>
    </source>
</evidence>
<dbReference type="Proteomes" id="UP000035929">
    <property type="component" value="Unassembled WGS sequence"/>
</dbReference>
<sequence length="308" mass="33437">MEFFSTLRAQNSQIPTMRHLPPLSSLRAFEAAARLGSVTKAAEELGRTHGAVSRQVRALQDQAGTALFEKAGTGLRLTPAGEVFRGVVAGVLDDLERGYRRLRDAGQGATVHLACGATFAMRWLVPRLAGFYRERPTVQVRLSMTSAREIRDDGADLVLSWDRLAHPIRDEARAIRLGDVAFGVVCAPGYPVRTEEGHLAAETRILHDYAPHSWPAWEAATGRHVAAERDTAFPHNGLCIEAALSGLGVALVEQMLVRDDLAAGRLVAPYGFHRFADGFAAVPAADRPLSPAASAFIDWLRRMLAEDG</sequence>
<dbReference type="AlphaFoldDB" id="A0A0J6SZ80"/>
<dbReference type="InterPro" id="IPR000847">
    <property type="entry name" value="LysR_HTH_N"/>
</dbReference>
<comment type="caution">
    <text evidence="6">The sequence shown here is derived from an EMBL/GenBank/DDBJ whole genome shotgun (WGS) entry which is preliminary data.</text>
</comment>
<dbReference type="SUPFAM" id="SSF46785">
    <property type="entry name" value="Winged helix' DNA-binding domain"/>
    <property type="match status" value="1"/>
</dbReference>
<dbReference type="OrthoDB" id="9793571at2"/>
<keyword evidence="3" id="KW-0238">DNA-binding</keyword>
<evidence type="ECO:0000256" key="3">
    <source>
        <dbReference type="ARBA" id="ARBA00023125"/>
    </source>
</evidence>
<dbReference type="Pfam" id="PF00126">
    <property type="entry name" value="HTH_1"/>
    <property type="match status" value="1"/>
</dbReference>
<dbReference type="PATRIC" id="fig|270351.6.peg.5694"/>
<organism evidence="6 7">
    <name type="scientific">Methylobacterium aquaticum</name>
    <dbReference type="NCBI Taxonomy" id="270351"/>
    <lineage>
        <taxon>Bacteria</taxon>
        <taxon>Pseudomonadati</taxon>
        <taxon>Pseudomonadota</taxon>
        <taxon>Alphaproteobacteria</taxon>
        <taxon>Hyphomicrobiales</taxon>
        <taxon>Methylobacteriaceae</taxon>
        <taxon>Methylobacterium</taxon>
    </lineage>
</organism>
<gene>
    <name evidence="6" type="ORF">VP06_05940</name>
</gene>
<dbReference type="Pfam" id="PF03466">
    <property type="entry name" value="LysR_substrate"/>
    <property type="match status" value="1"/>
</dbReference>
<dbReference type="PROSITE" id="PS50931">
    <property type="entry name" value="HTH_LYSR"/>
    <property type="match status" value="1"/>
</dbReference>
<evidence type="ECO:0000256" key="4">
    <source>
        <dbReference type="ARBA" id="ARBA00023163"/>
    </source>
</evidence>